<name>A0ABQ6ME58_9STRA</name>
<dbReference type="Proteomes" id="UP001165060">
    <property type="component" value="Unassembled WGS sequence"/>
</dbReference>
<feature type="region of interest" description="Disordered" evidence="2">
    <location>
        <begin position="225"/>
        <end position="287"/>
    </location>
</feature>
<evidence type="ECO:0000313" key="4">
    <source>
        <dbReference type="Proteomes" id="UP001165060"/>
    </source>
</evidence>
<evidence type="ECO:0008006" key="5">
    <source>
        <dbReference type="Google" id="ProtNLM"/>
    </source>
</evidence>
<gene>
    <name evidence="3" type="ORF">TeGR_g10984</name>
</gene>
<keyword evidence="1" id="KW-0175">Coiled coil</keyword>
<feature type="compositionally biased region" description="Pro residues" evidence="2">
    <location>
        <begin position="270"/>
        <end position="282"/>
    </location>
</feature>
<organism evidence="3 4">
    <name type="scientific">Tetraparma gracilis</name>
    <dbReference type="NCBI Taxonomy" id="2962635"/>
    <lineage>
        <taxon>Eukaryota</taxon>
        <taxon>Sar</taxon>
        <taxon>Stramenopiles</taxon>
        <taxon>Ochrophyta</taxon>
        <taxon>Bolidophyceae</taxon>
        <taxon>Parmales</taxon>
        <taxon>Triparmaceae</taxon>
        <taxon>Tetraparma</taxon>
    </lineage>
</organism>
<accession>A0ABQ6ME58</accession>
<keyword evidence="4" id="KW-1185">Reference proteome</keyword>
<proteinExistence type="predicted"/>
<dbReference type="EMBL" id="BRYB01000169">
    <property type="protein sequence ID" value="GMI24449.1"/>
    <property type="molecule type" value="Genomic_DNA"/>
</dbReference>
<comment type="caution">
    <text evidence="3">The sequence shown here is derived from an EMBL/GenBank/DDBJ whole genome shotgun (WGS) entry which is preliminary data.</text>
</comment>
<sequence>MSSAQSAHPAMLIELLEKYAPSNESNPAGNSRTNSEAVSTSKLSRKRGAIESTGNANKRVASMANVIEELKALGDKLKALGEAATDQLAAATAQHAEQQNEVVRLKAKVAELEAKGAKEADNPETVNAQLAAAKANLDLLTESLRNQSKIKTKLHKKIETLEEAGLAAQALLQAKDAQLQAKDALLQAANALLQDKDVEKAQLHARIAQLTKQVAKIDGGLHALLSTTHNPSTPAPTSTPAPAAGALPSPARTPAAETTAQASFDAGGDSPPPPPSLSPPSSPHSVGLSVAGLAITSSPLVEGNQNAAGSTAIAELAAAATPHNPSSSPTGHVGKCEECGKPFFSRGGFNYHCTSATACSKGTKPPSKAGRPRKN</sequence>
<feature type="region of interest" description="Disordered" evidence="2">
    <location>
        <begin position="18"/>
        <end position="54"/>
    </location>
</feature>
<reference evidence="3 4" key="1">
    <citation type="journal article" date="2023" name="Commun. Biol.">
        <title>Genome analysis of Parmales, the sister group of diatoms, reveals the evolutionary specialization of diatoms from phago-mixotrophs to photoautotrophs.</title>
        <authorList>
            <person name="Ban H."/>
            <person name="Sato S."/>
            <person name="Yoshikawa S."/>
            <person name="Yamada K."/>
            <person name="Nakamura Y."/>
            <person name="Ichinomiya M."/>
            <person name="Sato N."/>
            <person name="Blanc-Mathieu R."/>
            <person name="Endo H."/>
            <person name="Kuwata A."/>
            <person name="Ogata H."/>
        </authorList>
    </citation>
    <scope>NUCLEOTIDE SEQUENCE [LARGE SCALE GENOMIC DNA]</scope>
</reference>
<feature type="compositionally biased region" description="Polar residues" evidence="2">
    <location>
        <begin position="22"/>
        <end position="42"/>
    </location>
</feature>
<feature type="coiled-coil region" evidence="1">
    <location>
        <begin position="63"/>
        <end position="115"/>
    </location>
</feature>
<evidence type="ECO:0000256" key="2">
    <source>
        <dbReference type="SAM" id="MobiDB-lite"/>
    </source>
</evidence>
<feature type="compositionally biased region" description="Low complexity" evidence="2">
    <location>
        <begin position="240"/>
        <end position="250"/>
    </location>
</feature>
<protein>
    <recommendedName>
        <fullName evidence="5">C2H2-type domain-containing protein</fullName>
    </recommendedName>
</protein>
<evidence type="ECO:0000313" key="3">
    <source>
        <dbReference type="EMBL" id="GMI24449.1"/>
    </source>
</evidence>
<evidence type="ECO:0000256" key="1">
    <source>
        <dbReference type="SAM" id="Coils"/>
    </source>
</evidence>